<evidence type="ECO:0000256" key="2">
    <source>
        <dbReference type="ARBA" id="ARBA00022771"/>
    </source>
</evidence>
<gene>
    <name evidence="6" type="ORF">FSP39_006668</name>
</gene>
<evidence type="ECO:0000259" key="5">
    <source>
        <dbReference type="PROSITE" id="PS50016"/>
    </source>
</evidence>
<organism evidence="6 7">
    <name type="scientific">Pinctada imbricata</name>
    <name type="common">Atlantic pearl-oyster</name>
    <name type="synonym">Pinctada martensii</name>
    <dbReference type="NCBI Taxonomy" id="66713"/>
    <lineage>
        <taxon>Eukaryota</taxon>
        <taxon>Metazoa</taxon>
        <taxon>Spiralia</taxon>
        <taxon>Lophotrochozoa</taxon>
        <taxon>Mollusca</taxon>
        <taxon>Bivalvia</taxon>
        <taxon>Autobranchia</taxon>
        <taxon>Pteriomorphia</taxon>
        <taxon>Pterioida</taxon>
        <taxon>Pterioidea</taxon>
        <taxon>Pteriidae</taxon>
        <taxon>Pinctada</taxon>
    </lineage>
</organism>
<dbReference type="Proteomes" id="UP001186944">
    <property type="component" value="Unassembled WGS sequence"/>
</dbReference>
<dbReference type="PANTHER" id="PTHR47526:SF3">
    <property type="entry name" value="PHD-TYPE DOMAIN-CONTAINING PROTEIN"/>
    <property type="match status" value="1"/>
</dbReference>
<evidence type="ECO:0000313" key="7">
    <source>
        <dbReference type="Proteomes" id="UP001186944"/>
    </source>
</evidence>
<dbReference type="InterPro" id="IPR019786">
    <property type="entry name" value="Zinc_finger_PHD-type_CS"/>
</dbReference>
<dbReference type="GO" id="GO:0008270">
    <property type="term" value="F:zinc ion binding"/>
    <property type="evidence" value="ECO:0007669"/>
    <property type="project" value="UniProtKB-KW"/>
</dbReference>
<name>A0AA88XKK1_PINIB</name>
<evidence type="ECO:0000256" key="4">
    <source>
        <dbReference type="PROSITE-ProRule" id="PRU00146"/>
    </source>
</evidence>
<keyword evidence="3" id="KW-0862">Zinc</keyword>
<dbReference type="AlphaFoldDB" id="A0AA88XKK1"/>
<dbReference type="SMART" id="SM00249">
    <property type="entry name" value="PHD"/>
    <property type="match status" value="1"/>
</dbReference>
<evidence type="ECO:0000256" key="1">
    <source>
        <dbReference type="ARBA" id="ARBA00022723"/>
    </source>
</evidence>
<dbReference type="SUPFAM" id="SSF52980">
    <property type="entry name" value="Restriction endonuclease-like"/>
    <property type="match status" value="1"/>
</dbReference>
<dbReference type="InterPro" id="IPR019787">
    <property type="entry name" value="Znf_PHD-finger"/>
</dbReference>
<reference evidence="6" key="1">
    <citation type="submission" date="2019-08" db="EMBL/GenBank/DDBJ databases">
        <title>The improved chromosome-level genome for the pearl oyster Pinctada fucata martensii using PacBio sequencing and Hi-C.</title>
        <authorList>
            <person name="Zheng Z."/>
        </authorList>
    </citation>
    <scope>NUCLEOTIDE SEQUENCE</scope>
    <source>
        <strain evidence="6">ZZ-2019</strain>
        <tissue evidence="6">Adductor muscle</tissue>
    </source>
</reference>
<comment type="caution">
    <text evidence="6">The sequence shown here is derived from an EMBL/GenBank/DDBJ whole genome shotgun (WGS) entry which is preliminary data.</text>
</comment>
<dbReference type="GO" id="GO:0006281">
    <property type="term" value="P:DNA repair"/>
    <property type="evidence" value="ECO:0007669"/>
    <property type="project" value="UniProtKB-ARBA"/>
</dbReference>
<dbReference type="PROSITE" id="PS50016">
    <property type="entry name" value="ZF_PHD_2"/>
    <property type="match status" value="1"/>
</dbReference>
<evidence type="ECO:0000313" key="6">
    <source>
        <dbReference type="EMBL" id="KAK3087499.1"/>
    </source>
</evidence>
<dbReference type="Gene3D" id="3.90.320.10">
    <property type="match status" value="1"/>
</dbReference>
<dbReference type="InterPro" id="IPR001965">
    <property type="entry name" value="Znf_PHD"/>
</dbReference>
<dbReference type="SUPFAM" id="SSF57903">
    <property type="entry name" value="FYVE/PHD zinc finger"/>
    <property type="match status" value="1"/>
</dbReference>
<dbReference type="InterPro" id="IPR011604">
    <property type="entry name" value="PDDEXK-like_dom_sf"/>
</dbReference>
<dbReference type="EMBL" id="VSWD01000011">
    <property type="protein sequence ID" value="KAK3087499.1"/>
    <property type="molecule type" value="Genomic_DNA"/>
</dbReference>
<keyword evidence="7" id="KW-1185">Reference proteome</keyword>
<dbReference type="InterPro" id="IPR011011">
    <property type="entry name" value="Znf_FYVE_PHD"/>
</dbReference>
<proteinExistence type="predicted"/>
<keyword evidence="1" id="KW-0479">Metal-binding</keyword>
<dbReference type="InterPro" id="IPR011335">
    <property type="entry name" value="Restrct_endonuc-II-like"/>
</dbReference>
<evidence type="ECO:0000256" key="3">
    <source>
        <dbReference type="ARBA" id="ARBA00022833"/>
    </source>
</evidence>
<dbReference type="InterPro" id="IPR013083">
    <property type="entry name" value="Znf_RING/FYVE/PHD"/>
</dbReference>
<protein>
    <recommendedName>
        <fullName evidence="5">PHD-type domain-containing protein</fullName>
    </recommendedName>
</protein>
<dbReference type="Gene3D" id="3.30.40.10">
    <property type="entry name" value="Zinc/RING finger domain, C3HC4 (zinc finger)"/>
    <property type="match status" value="1"/>
</dbReference>
<dbReference type="PROSITE" id="PS01359">
    <property type="entry name" value="ZF_PHD_1"/>
    <property type="match status" value="1"/>
</dbReference>
<accession>A0AA88XKK1</accession>
<keyword evidence="2 4" id="KW-0863">Zinc-finger</keyword>
<sequence>MGYYHSLPPDVRKRYDDKISVLGVDPYSLKHSELNTNPSLWPEVNYVDVVHYLLFEQSTYTKDQLRNYKSLYAYKLFQDGWVKNIGHKLVNNVHLILAKMSNEQMRLVSNHPYYYQIQLQLLLANRDKAYFFVWTPNTYHLEEIMAHKDFQVQMVQRAKEFHSICVIPELVYQYYTKKRALQPVTTQVQVQPTLPVVQNNNDLFCICRGRGDGRNIIMCDNENCNFIWFHTACINLKRVPKGKWFCSYCR</sequence>
<dbReference type="Pfam" id="PF00628">
    <property type="entry name" value="PHD"/>
    <property type="match status" value="1"/>
</dbReference>
<feature type="domain" description="PHD-type" evidence="5">
    <location>
        <begin position="202"/>
        <end position="250"/>
    </location>
</feature>
<dbReference type="PANTHER" id="PTHR47526">
    <property type="entry name" value="ATP-DEPENDENT DNA HELICASE"/>
    <property type="match status" value="1"/>
</dbReference>